<dbReference type="InterPro" id="IPR015919">
    <property type="entry name" value="Cadherin-like_sf"/>
</dbReference>
<dbReference type="Pfam" id="PF05345">
    <property type="entry name" value="He_PIG"/>
    <property type="match status" value="3"/>
</dbReference>
<dbReference type="Gene3D" id="2.120.10.30">
    <property type="entry name" value="TolB, C-terminal domain"/>
    <property type="match status" value="1"/>
</dbReference>
<dbReference type="EMBL" id="CP040812">
    <property type="protein sequence ID" value="QCY68002.1"/>
    <property type="molecule type" value="Genomic_DNA"/>
</dbReference>
<feature type="compositionally biased region" description="Acidic residues" evidence="4">
    <location>
        <begin position="575"/>
        <end position="585"/>
    </location>
</feature>
<reference evidence="8 9" key="1">
    <citation type="submission" date="2019-06" db="EMBL/GenBank/DDBJ databases">
        <title>Complete genome sequence of Antarcticibacterium flavum KCTC 52984T from an Antarctic marine sediment.</title>
        <authorList>
            <person name="Lee Y.M."/>
            <person name="Shin S.C."/>
        </authorList>
    </citation>
    <scope>NUCLEOTIDE SEQUENCE [LARGE SCALE GENOMIC DNA]</scope>
    <source>
        <strain evidence="8 9">KCTC 52984</strain>
    </source>
</reference>
<dbReference type="InterPro" id="IPR006652">
    <property type="entry name" value="Kelch_1"/>
</dbReference>
<dbReference type="KEGG" id="afla:FHG64_00535"/>
<evidence type="ECO:0000313" key="8">
    <source>
        <dbReference type="EMBL" id="QCY68002.1"/>
    </source>
</evidence>
<name>A0A5B7WZZ2_9FLAO</name>
<dbReference type="GO" id="GO:0005509">
    <property type="term" value="F:calcium ion binding"/>
    <property type="evidence" value="ECO:0007669"/>
    <property type="project" value="InterPro"/>
</dbReference>
<dbReference type="SUPFAM" id="SSF117281">
    <property type="entry name" value="Kelch motif"/>
    <property type="match status" value="1"/>
</dbReference>
<dbReference type="Pfam" id="PF11617">
    <property type="entry name" value="Cu-binding_MopE"/>
    <property type="match status" value="2"/>
</dbReference>
<dbReference type="NCBIfam" id="TIGR04183">
    <property type="entry name" value="Por_Secre_tail"/>
    <property type="match status" value="1"/>
</dbReference>
<sequence length="3164" mass="337099">MKNFYHLQNMVTGLSCFILIVFGLFIDIHAQSFSQNGINFNGKGSVSNGTSLTFGPDGRLYVTEYTGIIKIFTLERVGPGDYKVTSMEQLTGIQSIQDHNDDGSLYSSTMRETIGIEVVGTAENPVVYVSSSDFRIGGGGGGGNGDVGLDTNSGIITRFSWNGSSWDVVDIVRGLPRSEENHATNGMQFTTINGEDYLIVAQGGHTNAGAPSTNFAYTTEYALSAAVLSVNLTQLEAMPILNDNGRKYVYDLPTLDDPTRPNINGITDPEAPGYDGVDINDPFGGNDGLNQAIIVTGGPVQIFSPGYRNAYDLVVTEKGAVYVTDNGANGGWGGFPVNEGGGNATNAYDPNEPGSSTATADGEKVNNKDHLSLITLDIQNYEFGSFYGGHPTPIRANPAGAGIYTNPSVTGTEGAVFRTLIYHPSKNSAGFTTDPNIGLPANWPPVNVANPVEGDYRGPGDPNPDGPVDAFVTIWGTNTNGIDEYKASNFNGAMKGDLIAGVNTGDLRRVELNEDGSLKQLTPSFASGIGGDALGVACNGDNDVFPGTIWVVTLNGKLVVLEPQDFGTCLQPGDEGYDPLADYDQDGYTNQDEVDNGTDPCNGGSQPNDHDKAAGAPLISDMNDPDDDSDGIPDSEDAFQLGDPLKEGSDAFPLPVINELFSSNQDLKGYMGLGMTGLMNNGDPNPNWLNWLDRRDDPNDPNPNDILGGAIGAMTMQMTAGTAYGTKNNQEKGFQYGVQVDQSSGVFTVAGALYNFSAPLQLYGNSAAPEGELGIFIGDGSQSNYIKFVLTQAGLLVQKEINDVPGTPIQLNIPVSNRPASGIVLYFVIDPADGNILLEYNFDNGIRQTLGSINAEGKILEAIQQTTKDLAVGFSGTSNAPGVEVEGTWDFLNVTADTPVVVQDLPDLLKTIGSAGENIDLNEYFYDDKGIENLTYSITENTNTSVGAVINLNILNLSFPTTAAISNITIRATDSDLNFIEQTFNVTVQEASAILYRVNAGGAAISSIDEEIDWEEDTSTNKSLYLSEAGSNKTYAGTITSFSGEVDLLTTPTALFNKERYDDVPGSPNLTYSFPVPQSGFYEVRLYMGNGWSGTSEPGQRIFDISIEGVIYPELDDLDLSKTFGHSVGGVVQKTVEVTDGVLNISFIHGAAQNPLINGIEILASSGVHTPIEVATIPDQINFVGEELDGSLVVVATGGDGNLNYSISGQPSGITIEPTNGQIGGTIDLNANINSPYTVIVKVDDSDDQSTDAVSTSFTWTITGDTPIIVQDLPDLLKTVGAADENIDLNEYFYDDKGVENLTYTIEGNTNTEVGATINLNILSLSFPPAAAVSDITVRATDSDLNFIEQTFTITVKEASAVLYRVNAGGAAVSAIDDEMDWEEDTPTNKSLYLSEAGSNKIYAGSITSFSGEVDLVTTPTSIFKNERYDDVPGVPNLTYSFPVPKSGFYDVRLYMGNGWSGTAEPGQRLFDVSIEGVIYPELNDVDLSATFGHSVGGMIQKTVEVTDGVLDISFIHGVAQNPLINGIEILNSKNNSSTIYVKQLAIQENIIGDTLDGSLVVSGSGGDGNLSYSMTGAPAGVNIDPASGVITGTIAMDAHLSSPYNVIVTVDDSDEDLSDTATMQFQWRILSESSLSWMDKNENENYTGRHECSFVQAGDKFYLMGGRESAKTIDIYDYTTNTWSSLIGSAPLEFNHFQATEYQGLIWIIGAFKTNNFPSELPAEHIWIFNPATKEWIQGPAIPSNRQRGSAGLTVYNDKFYISGGNTIGHDGGYVAWFDEYDPATGVWTPLADAPRARDHFHSAVIGDKLYLAGGRLSGGTGGTFKPVIPEVDVYNFSTSSWSTLPVNLPTPRAAASVVTFENKLLVIGGEVENENVNGVLTNDALKITEEYNPQSGSWSRIADLNYKRHGTQAIVSGNGVYTLAGSPKKGGGNQKNMEYLGTDAPVGEAGVASKMSVPSSVQINQGVVTEIPVNIIEGNTGIFISSIELQGPEREKFNILSGNLTNALLKANSAHTIAIEYTGLNGSETANLLINYGVNGQEIISLEVINDGITVTPVPDQTNVAGDLLDGTLTVVATGGDGPLVYAMTGAPGGVVIDPATGVISGTIAIDADISSPYTVIITVDDSDEETLDAVTTSFTWTITSGAPVVAAILPDLERIASSANDVIDLHLHFDDNDGVENLIYTVAQNTNMTIGAVIAGNLLTLSYPADPAIADITIRATDANDNFVEQTFRVTVIYNPEGTPIEVSQIEAQENIVGDVLDGSLTVIATGGDGPLVYSMTGAPAGVMIDPATGVISGTIAMDADVSSPYNVNITVDDNDEHTTDAVTTTFTWTILGDEPVIVEVMPNLERYVGAQDETIMLENYFDDNEGIDNLLFSATSSNEAVEAVVNGKTLILSYPSLPAVSNITVRATDVNSNFVEQSFVVTVKEIPLVLYRVNAGGAHVASIDNETDWGADTALENSSYLIQPGTNTVAGYSMNNYSQGVDLTTTPTSIFSSERSDTSPGVPNMTYSFPVPKSGDYEIRLFFGNGHPGTSRPDRQIFDVSIENVVHPELNNIDVVTLFGNQTGGVINKTVTVNDGIIDISFIHGSKKNPIINGIEIISRLESETDTPIQVAQIFNHSNYSGDILDGSLLVNATGGDGALVYSISNAPSGVVINSVNGVISGTISQDAHLLSPYDVSVTVDDSDAHNTDAVTTNFSWKVEPKINEDPYITQVLPNLNRLTGAVDDNIDLHNYFDDNGGDENLIYSVTENTDPAISTIISANILTLNYPTSPAQSTITIRATDMDGGFVEQSFTITVTEECNETNSSTWYADMDSDGLGDPNNSVESCEQPEGYVSNNDDCDDTDPNIGAATLWYADKDGDGYGDPEDSLASCSQPAGYVADNTDCNDNDNTIYPGAPEIPNDGIDQNCDGEDLVEDAFQGCTAEFWASSSNWCSSYQPTDSFFKIFGITNQRGVGGKSGTLTLLEALSIKGGGYNKLAKQATAALLNACSPGVAYQYTETQIKAEVQVAFNNNVYNNSYANTLSSKYETANNAGCPSGASTTLASKSSENSDKEAEASVYEEEPGVEEVIRIKLYPNPANAEVYLQTPNSSVKITSVGMYDYNGRYIRTFTAGVELRLEGENRYSFNIAGMQNGVYILKVSTESSGIFTLRLIKED</sequence>
<dbReference type="InterPro" id="IPR045272">
    <property type="entry name" value="ANXUR1/2-like"/>
</dbReference>
<feature type="domain" description="Malectin" evidence="5">
    <location>
        <begin position="2438"/>
        <end position="2601"/>
    </location>
</feature>
<dbReference type="PANTHER" id="PTHR34590">
    <property type="entry name" value="OS03G0124300 PROTEIN-RELATED"/>
    <property type="match status" value="1"/>
</dbReference>
<evidence type="ECO:0000256" key="4">
    <source>
        <dbReference type="SAM" id="MobiDB-lite"/>
    </source>
</evidence>
<dbReference type="InterPro" id="IPR015915">
    <property type="entry name" value="Kelch-typ_b-propeller"/>
</dbReference>
<evidence type="ECO:0000313" key="9">
    <source>
        <dbReference type="Proteomes" id="UP000309016"/>
    </source>
</evidence>
<dbReference type="Gene3D" id="2.60.40.10">
    <property type="entry name" value="Immunoglobulins"/>
    <property type="match status" value="6"/>
</dbReference>
<proteinExistence type="predicted"/>
<organism evidence="8 9">
    <name type="scientific">Antarcticibacterium flavum</name>
    <dbReference type="NCBI Taxonomy" id="2058175"/>
    <lineage>
        <taxon>Bacteria</taxon>
        <taxon>Pseudomonadati</taxon>
        <taxon>Bacteroidota</taxon>
        <taxon>Flavobacteriia</taxon>
        <taxon>Flavobacteriales</taxon>
        <taxon>Flavobacteriaceae</taxon>
        <taxon>Antarcticibacterium</taxon>
    </lineage>
</organism>
<dbReference type="PROSITE" id="PS51257">
    <property type="entry name" value="PROKAR_LIPOPROTEIN"/>
    <property type="match status" value="1"/>
</dbReference>
<keyword evidence="2" id="KW-0732">Signal</keyword>
<feature type="compositionally biased region" description="Acidic residues" evidence="4">
    <location>
        <begin position="623"/>
        <end position="637"/>
    </location>
</feature>
<dbReference type="InterPro" id="IPR021655">
    <property type="entry name" value="Put_metal-bd"/>
</dbReference>
<dbReference type="Pfam" id="PF11721">
    <property type="entry name" value="Malectin"/>
    <property type="match status" value="3"/>
</dbReference>
<dbReference type="GO" id="GO:0016020">
    <property type="term" value="C:membrane"/>
    <property type="evidence" value="ECO:0007669"/>
    <property type="project" value="InterPro"/>
</dbReference>
<dbReference type="InterPro" id="IPR013783">
    <property type="entry name" value="Ig-like_fold"/>
</dbReference>
<evidence type="ECO:0000256" key="1">
    <source>
        <dbReference type="ARBA" id="ARBA00022441"/>
    </source>
</evidence>
<dbReference type="SUPFAM" id="SSF49313">
    <property type="entry name" value="Cadherin-like"/>
    <property type="match status" value="1"/>
</dbReference>
<evidence type="ECO:0000259" key="5">
    <source>
        <dbReference type="Pfam" id="PF11721"/>
    </source>
</evidence>
<protein>
    <submittedName>
        <fullName evidence="8">T9SS type A sorting domain-containing protein</fullName>
    </submittedName>
</protein>
<evidence type="ECO:0000259" key="6">
    <source>
        <dbReference type="Pfam" id="PF18962"/>
    </source>
</evidence>
<dbReference type="InterPro" id="IPR026444">
    <property type="entry name" value="Secre_tail"/>
</dbReference>
<gene>
    <name evidence="8" type="ORF">FHG64_00535</name>
</gene>
<accession>A0A5B7WZZ2</accession>
<dbReference type="InterPro" id="IPR008979">
    <property type="entry name" value="Galactose-bd-like_sf"/>
</dbReference>
<feature type="compositionally biased region" description="Polar residues" evidence="4">
    <location>
        <begin position="3046"/>
        <end position="3056"/>
    </location>
</feature>
<evidence type="ECO:0000256" key="2">
    <source>
        <dbReference type="ARBA" id="ARBA00022729"/>
    </source>
</evidence>
<dbReference type="Gene3D" id="2.120.10.80">
    <property type="entry name" value="Kelch-type beta propeller"/>
    <property type="match status" value="2"/>
</dbReference>
<feature type="region of interest" description="Disordered" evidence="4">
    <location>
        <begin position="3046"/>
        <end position="3068"/>
    </location>
</feature>
<evidence type="ECO:0000259" key="7">
    <source>
        <dbReference type="Pfam" id="PF24981"/>
    </source>
</evidence>
<dbReference type="SUPFAM" id="SSF50952">
    <property type="entry name" value="Soluble quinoprotein glucose dehydrogenase"/>
    <property type="match status" value="1"/>
</dbReference>
<dbReference type="OrthoDB" id="996574at2"/>
<dbReference type="SUPFAM" id="SSF49785">
    <property type="entry name" value="Galactose-binding domain-like"/>
    <property type="match status" value="2"/>
</dbReference>
<dbReference type="Pfam" id="PF18962">
    <property type="entry name" value="Por_Secre_tail"/>
    <property type="match status" value="1"/>
</dbReference>
<dbReference type="InterPro" id="IPR056737">
    <property type="entry name" value="Beta-prop_ATRN-MKLN-like"/>
</dbReference>
<dbReference type="SMART" id="SM00612">
    <property type="entry name" value="Kelch"/>
    <property type="match status" value="5"/>
</dbReference>
<feature type="domain" description="Secretion system C-terminal sorting" evidence="6">
    <location>
        <begin position="3082"/>
        <end position="3153"/>
    </location>
</feature>
<keyword evidence="3" id="KW-0677">Repeat</keyword>
<dbReference type="GO" id="GO:0004714">
    <property type="term" value="F:transmembrane receptor protein tyrosine kinase activity"/>
    <property type="evidence" value="ECO:0007669"/>
    <property type="project" value="InterPro"/>
</dbReference>
<dbReference type="RefSeq" id="WP_139064619.1">
    <property type="nucleotide sequence ID" value="NZ_CP040812.1"/>
</dbReference>
<dbReference type="InterPro" id="IPR011042">
    <property type="entry name" value="6-blade_b-propeller_TolB-like"/>
</dbReference>
<keyword evidence="9" id="KW-1185">Reference proteome</keyword>
<feature type="domain" description="Malectin" evidence="5">
    <location>
        <begin position="995"/>
        <end position="1159"/>
    </location>
</feature>
<feature type="region of interest" description="Disordered" evidence="4">
    <location>
        <begin position="570"/>
        <end position="638"/>
    </location>
</feature>
<dbReference type="Pfam" id="PF24981">
    <property type="entry name" value="Beta-prop_ATRN-LZTR1"/>
    <property type="match status" value="1"/>
</dbReference>
<evidence type="ECO:0000256" key="3">
    <source>
        <dbReference type="ARBA" id="ARBA00022737"/>
    </source>
</evidence>
<dbReference type="InterPro" id="IPR011041">
    <property type="entry name" value="Quinoprot_gluc/sorb_DH_b-prop"/>
</dbReference>
<feature type="compositionally biased region" description="Polar residues" evidence="4">
    <location>
        <begin position="344"/>
        <end position="359"/>
    </location>
</feature>
<dbReference type="InterPro" id="IPR021720">
    <property type="entry name" value="Malectin_dom"/>
</dbReference>
<feature type="domain" description="Attractin/MKLN-like beta-propeller" evidence="7">
    <location>
        <begin position="1636"/>
        <end position="1871"/>
    </location>
</feature>
<dbReference type="Gene3D" id="2.60.120.430">
    <property type="entry name" value="Galactose-binding lectin"/>
    <property type="match status" value="3"/>
</dbReference>
<dbReference type="Proteomes" id="UP000309016">
    <property type="component" value="Chromosome"/>
</dbReference>
<keyword evidence="1" id="KW-0880">Kelch repeat</keyword>
<feature type="domain" description="Malectin" evidence="5">
    <location>
        <begin position="1363"/>
        <end position="1527"/>
    </location>
</feature>
<feature type="region of interest" description="Disordered" evidence="4">
    <location>
        <begin position="343"/>
        <end position="363"/>
    </location>
</feature>